<reference evidence="1 2" key="1">
    <citation type="journal article" date="2022" name="New Phytol.">
        <title>Ecological generalism drives hyperdiversity of secondary metabolite gene clusters in xylarialean endophytes.</title>
        <authorList>
            <person name="Franco M.E.E."/>
            <person name="Wisecaver J.H."/>
            <person name="Arnold A.E."/>
            <person name="Ju Y.M."/>
            <person name="Slot J.C."/>
            <person name="Ahrendt S."/>
            <person name="Moore L.P."/>
            <person name="Eastman K.E."/>
            <person name="Scott K."/>
            <person name="Konkel Z."/>
            <person name="Mondo S.J."/>
            <person name="Kuo A."/>
            <person name="Hayes R.D."/>
            <person name="Haridas S."/>
            <person name="Andreopoulos B."/>
            <person name="Riley R."/>
            <person name="LaButti K."/>
            <person name="Pangilinan J."/>
            <person name="Lipzen A."/>
            <person name="Amirebrahimi M."/>
            <person name="Yan J."/>
            <person name="Adam C."/>
            <person name="Keymanesh K."/>
            <person name="Ng V."/>
            <person name="Louie K."/>
            <person name="Northen T."/>
            <person name="Drula E."/>
            <person name="Henrissat B."/>
            <person name="Hsieh H.M."/>
            <person name="Youens-Clark K."/>
            <person name="Lutzoni F."/>
            <person name="Miadlikowska J."/>
            <person name="Eastwood D.C."/>
            <person name="Hamelin R.C."/>
            <person name="Grigoriev I.V."/>
            <person name="U'Ren J.M."/>
        </authorList>
    </citation>
    <scope>NUCLEOTIDE SEQUENCE [LARGE SCALE GENOMIC DNA]</scope>
    <source>
        <strain evidence="1 2">CBS 119005</strain>
    </source>
</reference>
<evidence type="ECO:0000313" key="1">
    <source>
        <dbReference type="EMBL" id="KAI4870311.1"/>
    </source>
</evidence>
<dbReference type="EMBL" id="MU393425">
    <property type="protein sequence ID" value="KAI4870311.1"/>
    <property type="molecule type" value="Genomic_DNA"/>
</dbReference>
<keyword evidence="2" id="KW-1185">Reference proteome</keyword>
<comment type="caution">
    <text evidence="1">The sequence shown here is derived from an EMBL/GenBank/DDBJ whole genome shotgun (WGS) entry which is preliminary data.</text>
</comment>
<name>A0ACB9ZG39_9PEZI</name>
<sequence>MKYLLALVIGMAVAAPIIKRQCTYIIGVGQLTSDCTEEDITPVLGLFPDVLGDTDEGLSAALVEDTQATGMGKRGGKVKQSTEIKTRVHLETSTNTPVATQGQQICGVGGKADEGPAVTLIQQQSDYLKGLSGPCNVGAGPQVCSRISCSDNAAVWLCNDNADAIGPQCSSLASYVDDIANDCQEERHHGHITARGQVFDTDNFNVIVGFDPDC</sequence>
<dbReference type="Proteomes" id="UP001497700">
    <property type="component" value="Unassembled WGS sequence"/>
</dbReference>
<gene>
    <name evidence="1" type="ORF">F4820DRAFT_443430</name>
</gene>
<evidence type="ECO:0000313" key="2">
    <source>
        <dbReference type="Proteomes" id="UP001497700"/>
    </source>
</evidence>
<proteinExistence type="predicted"/>
<organism evidence="1 2">
    <name type="scientific">Hypoxylon rubiginosum</name>
    <dbReference type="NCBI Taxonomy" id="110542"/>
    <lineage>
        <taxon>Eukaryota</taxon>
        <taxon>Fungi</taxon>
        <taxon>Dikarya</taxon>
        <taxon>Ascomycota</taxon>
        <taxon>Pezizomycotina</taxon>
        <taxon>Sordariomycetes</taxon>
        <taxon>Xylariomycetidae</taxon>
        <taxon>Xylariales</taxon>
        <taxon>Hypoxylaceae</taxon>
        <taxon>Hypoxylon</taxon>
    </lineage>
</organism>
<protein>
    <submittedName>
        <fullName evidence="1">Uncharacterized protein</fullName>
    </submittedName>
</protein>
<accession>A0ACB9ZG39</accession>